<evidence type="ECO:0000256" key="5">
    <source>
        <dbReference type="ARBA" id="ARBA00024335"/>
    </source>
</evidence>
<keyword evidence="3" id="KW-0963">Cytoplasm</keyword>
<dbReference type="NCBIfam" id="TIGR02499">
    <property type="entry name" value="HrpE_YscL_not"/>
    <property type="match status" value="1"/>
</dbReference>
<dbReference type="Proteomes" id="UP000253104">
    <property type="component" value="Chromosome mHSR5_C"/>
</dbReference>
<evidence type="ECO:0000256" key="1">
    <source>
        <dbReference type="ARBA" id="ARBA00004496"/>
    </source>
</evidence>
<dbReference type="InterPro" id="IPR018035">
    <property type="entry name" value="Flagellar_FliH/T3SS_HrpE"/>
</dbReference>
<evidence type="ECO:0000259" key="7">
    <source>
        <dbReference type="Pfam" id="PF02108"/>
    </source>
</evidence>
<dbReference type="Pfam" id="PF02108">
    <property type="entry name" value="FliH"/>
    <property type="match status" value="1"/>
</dbReference>
<evidence type="ECO:0000256" key="4">
    <source>
        <dbReference type="ARBA" id="ARBA00022927"/>
    </source>
</evidence>
<dbReference type="AlphaFoldDB" id="A0A2Z5NBZ8"/>
<dbReference type="GO" id="GO:0005829">
    <property type="term" value="C:cytosol"/>
    <property type="evidence" value="ECO:0007669"/>
    <property type="project" value="TreeGrafter"/>
</dbReference>
<dbReference type="PANTHER" id="PTHR34982:SF4">
    <property type="entry name" value="TYPE 3 SECRETION SYSTEM STATOR PROTEIN"/>
    <property type="match status" value="1"/>
</dbReference>
<dbReference type="InterPro" id="IPR051472">
    <property type="entry name" value="T3SS_Stator/FliH"/>
</dbReference>
<gene>
    <name evidence="8" type="ORF">CUJ89_35835</name>
</gene>
<keyword evidence="4" id="KW-0653">Protein transport</keyword>
<comment type="similarity">
    <text evidence="5">Belongs to the SctL stator family.</text>
</comment>
<protein>
    <recommendedName>
        <fullName evidence="6">Type 3 secretion system stator protein</fullName>
    </recommendedName>
</protein>
<feature type="domain" description="Flagellar assembly protein FliH/Type III secretion system HrpE" evidence="7">
    <location>
        <begin position="132"/>
        <end position="213"/>
    </location>
</feature>
<evidence type="ECO:0000313" key="9">
    <source>
        <dbReference type="Proteomes" id="UP000253104"/>
    </source>
</evidence>
<comment type="subcellular location">
    <subcellularLocation>
        <location evidence="1">Cytoplasm</location>
    </subcellularLocation>
</comment>
<dbReference type="PANTHER" id="PTHR34982">
    <property type="entry name" value="YOP PROTEINS TRANSLOCATION PROTEIN L"/>
    <property type="match status" value="1"/>
</dbReference>
<dbReference type="OrthoDB" id="6008834at2"/>
<organism evidence="8 9">
    <name type="scientific">Burkholderia pyrrocinia</name>
    <name type="common">Pseudomonas pyrrocinia</name>
    <dbReference type="NCBI Taxonomy" id="60550"/>
    <lineage>
        <taxon>Bacteria</taxon>
        <taxon>Pseudomonadati</taxon>
        <taxon>Pseudomonadota</taxon>
        <taxon>Betaproteobacteria</taxon>
        <taxon>Burkholderiales</taxon>
        <taxon>Burkholderiaceae</taxon>
        <taxon>Burkholderia</taxon>
        <taxon>Burkholderia cepacia complex</taxon>
    </lineage>
</organism>
<dbReference type="InterPro" id="IPR012842">
    <property type="entry name" value="T3SS_SctL/SctL2"/>
</dbReference>
<evidence type="ECO:0000256" key="2">
    <source>
        <dbReference type="ARBA" id="ARBA00022448"/>
    </source>
</evidence>
<dbReference type="RefSeq" id="WP_114182150.1">
    <property type="nucleotide sequence ID" value="NZ_CP024904.1"/>
</dbReference>
<evidence type="ECO:0000256" key="3">
    <source>
        <dbReference type="ARBA" id="ARBA00022490"/>
    </source>
</evidence>
<evidence type="ECO:0000256" key="6">
    <source>
        <dbReference type="ARBA" id="ARBA00040494"/>
    </source>
</evidence>
<evidence type="ECO:0000313" key="8">
    <source>
        <dbReference type="EMBL" id="AXF25787.1"/>
    </source>
</evidence>
<dbReference type="GO" id="GO:0030254">
    <property type="term" value="P:protein secretion by the type III secretion system"/>
    <property type="evidence" value="ECO:0007669"/>
    <property type="project" value="InterPro"/>
</dbReference>
<reference evidence="8 9" key="1">
    <citation type="journal article" date="2018" name="ISME J.">
        <title>Involvement of Burkholderiaceae and sulfurous volatiles in disease-suppressive soils.</title>
        <authorList>
            <person name="Carrion V.J."/>
            <person name="Cordovez V."/>
            <person name="Tyc O."/>
            <person name="Etalo D.W."/>
            <person name="de Bruijn I."/>
            <person name="de Jager V.C."/>
            <person name="Medema M.H."/>
            <person name="Eberl L."/>
            <person name="Raaijmakers J.M."/>
        </authorList>
    </citation>
    <scope>NUCLEOTIDE SEQUENCE [LARGE SCALE GENOMIC DNA]</scope>
    <source>
        <strain evidence="9">mHSR5</strain>
    </source>
</reference>
<keyword evidence="2" id="KW-0813">Transport</keyword>
<proteinExistence type="inferred from homology"/>
<name>A0A2Z5NBZ8_BURPY</name>
<accession>A0A2Z5NBZ8</accession>
<dbReference type="EMBL" id="CP024904">
    <property type="protein sequence ID" value="AXF25787.1"/>
    <property type="molecule type" value="Genomic_DNA"/>
</dbReference>
<sequence length="236" mass="25773">MVVWLRSDEGGVGVDGDVIRREAFSTLVELDDAYARMRDECERMLRDARDEATGIVAAARDEMAALAHGAQLKFERSARLGYAAGRRRALDEWNARVVQAACDERDALANANARLADVLMRACEHVVRIDAHDAFYAKIAHALDRSISDATFLRIDVHPDDAEAARAAFDHAAHALGWTLPVEIVCEPRMDPGGCVCEWDAGVLECSLSEQLASVRRALQRVLSAAHAGPDAEQPA</sequence>